<dbReference type="InterPro" id="IPR027492">
    <property type="entry name" value="RNA_MTrfase_RlmN"/>
</dbReference>
<dbReference type="InterPro" id="IPR048641">
    <property type="entry name" value="RlmN_N"/>
</dbReference>
<evidence type="ECO:0000256" key="8">
    <source>
        <dbReference type="ARBA" id="ARBA00022691"/>
    </source>
</evidence>
<feature type="binding site" evidence="14">
    <location>
        <position position="117"/>
    </location>
    <ligand>
        <name>[4Fe-4S] cluster</name>
        <dbReference type="ChEBI" id="CHEBI:49883"/>
        <note>4Fe-4S-S-AdoMet</note>
    </ligand>
</feature>
<keyword evidence="13 14" id="KW-1015">Disulfide bond</keyword>
<dbReference type="SUPFAM" id="SSF102114">
    <property type="entry name" value="Radical SAM enzymes"/>
    <property type="match status" value="1"/>
</dbReference>
<evidence type="ECO:0000256" key="2">
    <source>
        <dbReference type="ARBA" id="ARBA00007544"/>
    </source>
</evidence>
<dbReference type="InterPro" id="IPR058240">
    <property type="entry name" value="rSAM_sf"/>
</dbReference>
<dbReference type="PANTHER" id="PTHR30544:SF5">
    <property type="entry name" value="RADICAL SAM CORE DOMAIN-CONTAINING PROTEIN"/>
    <property type="match status" value="1"/>
</dbReference>
<evidence type="ECO:0000256" key="9">
    <source>
        <dbReference type="ARBA" id="ARBA00022694"/>
    </source>
</evidence>
<dbReference type="GO" id="GO:0030488">
    <property type="term" value="P:tRNA methylation"/>
    <property type="evidence" value="ECO:0007669"/>
    <property type="project" value="UniProtKB-UniRule"/>
</dbReference>
<evidence type="ECO:0000256" key="12">
    <source>
        <dbReference type="ARBA" id="ARBA00023014"/>
    </source>
</evidence>
<accession>A0A7L9RUV5</accession>
<keyword evidence="7 14" id="KW-0808">Transferase</keyword>
<keyword evidence="11 14" id="KW-0408">Iron</keyword>
<dbReference type="GO" id="GO:0051539">
    <property type="term" value="F:4 iron, 4 sulfur cluster binding"/>
    <property type="evidence" value="ECO:0007669"/>
    <property type="project" value="UniProtKB-UniRule"/>
</dbReference>
<dbReference type="GO" id="GO:0005737">
    <property type="term" value="C:cytoplasm"/>
    <property type="evidence" value="ECO:0007669"/>
    <property type="project" value="UniProtKB-SubCell"/>
</dbReference>
<feature type="binding site" evidence="14">
    <location>
        <begin position="222"/>
        <end position="224"/>
    </location>
    <ligand>
        <name>S-adenosyl-L-methionine</name>
        <dbReference type="ChEBI" id="CHEBI:59789"/>
    </ligand>
</feature>
<evidence type="ECO:0000313" key="16">
    <source>
        <dbReference type="EMBL" id="QOL20346.1"/>
    </source>
</evidence>
<dbReference type="GO" id="GO:0070040">
    <property type="term" value="F:rRNA (adenine(2503)-C2-)-methyltransferase activity"/>
    <property type="evidence" value="ECO:0007669"/>
    <property type="project" value="UniProtKB-UniRule"/>
</dbReference>
<dbReference type="RefSeq" id="WP_350331898.1">
    <property type="nucleotide sequence ID" value="NZ_CP054719.1"/>
</dbReference>
<dbReference type="GO" id="GO:0070475">
    <property type="term" value="P:rRNA base methylation"/>
    <property type="evidence" value="ECO:0007669"/>
    <property type="project" value="UniProtKB-UniRule"/>
</dbReference>
<evidence type="ECO:0000259" key="15">
    <source>
        <dbReference type="PROSITE" id="PS51918"/>
    </source>
</evidence>
<feature type="binding site" evidence="14">
    <location>
        <position position="299"/>
    </location>
    <ligand>
        <name>S-adenosyl-L-methionine</name>
        <dbReference type="ChEBI" id="CHEBI:59789"/>
    </ligand>
</feature>
<dbReference type="InterPro" id="IPR013785">
    <property type="entry name" value="Aldolase_TIM"/>
</dbReference>
<dbReference type="Proteomes" id="UP000594001">
    <property type="component" value="Chromosome"/>
</dbReference>
<dbReference type="FunFam" id="3.20.20.70:FF:000008">
    <property type="entry name" value="Dual-specificity RNA methyltransferase RlmN"/>
    <property type="match status" value="1"/>
</dbReference>
<evidence type="ECO:0000256" key="7">
    <source>
        <dbReference type="ARBA" id="ARBA00022679"/>
    </source>
</evidence>
<comment type="function">
    <text evidence="14">Specifically methylates position 2 of adenine 2503 in 23S rRNA and position 2 of adenine 37 in tRNAs. m2A2503 modification seems to play a crucial role in the proofreading step occurring at the peptidyl transferase center and thus would serve to optimize ribosomal fidelity.</text>
</comment>
<keyword evidence="8 14" id="KW-0949">S-adenosyl-L-methionine</keyword>
<dbReference type="InterPro" id="IPR007197">
    <property type="entry name" value="rSAM"/>
</dbReference>
<dbReference type="GO" id="GO:0046872">
    <property type="term" value="F:metal ion binding"/>
    <property type="evidence" value="ECO:0007669"/>
    <property type="project" value="UniProtKB-KW"/>
</dbReference>
<comment type="caution">
    <text evidence="14">Lacks conserved residue(s) required for the propagation of feature annotation.</text>
</comment>
<feature type="domain" description="Radical SAM core" evidence="15">
    <location>
        <begin position="99"/>
        <end position="337"/>
    </location>
</feature>
<keyword evidence="4 14" id="KW-0963">Cytoplasm</keyword>
<dbReference type="GO" id="GO:0019843">
    <property type="term" value="F:rRNA binding"/>
    <property type="evidence" value="ECO:0007669"/>
    <property type="project" value="UniProtKB-UniRule"/>
</dbReference>
<dbReference type="NCBIfam" id="TIGR00048">
    <property type="entry name" value="rRNA_mod_RlmN"/>
    <property type="match status" value="1"/>
</dbReference>
<gene>
    <name evidence="14 16" type="primary">rlmN</name>
    <name evidence="16" type="ORF">CPBP_01138</name>
</gene>
<evidence type="ECO:0000256" key="1">
    <source>
        <dbReference type="ARBA" id="ARBA00004496"/>
    </source>
</evidence>
<dbReference type="InterPro" id="IPR004383">
    <property type="entry name" value="rRNA_lsu_MTrfase_RlmN/Cfr"/>
</dbReference>
<evidence type="ECO:0000256" key="10">
    <source>
        <dbReference type="ARBA" id="ARBA00022723"/>
    </source>
</evidence>
<dbReference type="InterPro" id="IPR040072">
    <property type="entry name" value="Methyltransferase_A"/>
</dbReference>
<keyword evidence="5 14" id="KW-0698">rRNA processing</keyword>
<organism evidence="16 17">
    <name type="scientific">Candidatus Bodocaedibacter vickermanii</name>
    <dbReference type="NCBI Taxonomy" id="2741701"/>
    <lineage>
        <taxon>Bacteria</taxon>
        <taxon>Pseudomonadati</taxon>
        <taxon>Pseudomonadota</taxon>
        <taxon>Alphaproteobacteria</taxon>
        <taxon>Holosporales</taxon>
        <taxon>Candidatus Paracaedibacteraceae</taxon>
        <taxon>Candidatus Bodocaedibacter</taxon>
    </lineage>
</organism>
<dbReference type="PANTHER" id="PTHR30544">
    <property type="entry name" value="23S RRNA METHYLTRANSFERASE"/>
    <property type="match status" value="1"/>
</dbReference>
<evidence type="ECO:0000256" key="5">
    <source>
        <dbReference type="ARBA" id="ARBA00022552"/>
    </source>
</evidence>
<dbReference type="SFLD" id="SFLDS00029">
    <property type="entry name" value="Radical_SAM"/>
    <property type="match status" value="1"/>
</dbReference>
<proteinExistence type="inferred from homology"/>
<name>A0A7L9RUV5_9PROT</name>
<dbReference type="GO" id="GO:0002935">
    <property type="term" value="F:tRNA (adenine(37)-C2)-methyltransferase activity"/>
    <property type="evidence" value="ECO:0007669"/>
    <property type="project" value="UniProtKB-UniRule"/>
</dbReference>
<dbReference type="HAMAP" id="MF_01849">
    <property type="entry name" value="RNA_methyltr_RlmN"/>
    <property type="match status" value="1"/>
</dbReference>
<evidence type="ECO:0000256" key="13">
    <source>
        <dbReference type="ARBA" id="ARBA00023157"/>
    </source>
</evidence>
<dbReference type="SFLD" id="SFLDG01062">
    <property type="entry name" value="methyltransferase_(Class_A)"/>
    <property type="match status" value="1"/>
</dbReference>
<feature type="binding site" evidence="14">
    <location>
        <position position="120"/>
    </location>
    <ligand>
        <name>[4Fe-4S] cluster</name>
        <dbReference type="ChEBI" id="CHEBI:49883"/>
        <note>4Fe-4S-S-AdoMet</note>
    </ligand>
</feature>
<feature type="binding site" evidence="14">
    <location>
        <position position="200"/>
    </location>
    <ligand>
        <name>S-adenosyl-L-methionine</name>
        <dbReference type="ChEBI" id="CHEBI:59789"/>
    </ligand>
</feature>
<reference evidence="16 17" key="1">
    <citation type="submission" date="2020-06" db="EMBL/GenBank/DDBJ databases">
        <title>The endosymbiont of the kinetoplastid Bodo saltans is a Paracaedibacter-like alpha-proteobacterium possessing a putative toxin-antitoxin system.</title>
        <authorList>
            <person name="Midha S."/>
            <person name="Rigden D.J."/>
            <person name="Siozios S."/>
            <person name="Hurst G.D.D."/>
            <person name="Jackson A.P."/>
        </authorList>
    </citation>
    <scope>NUCLEOTIDE SEQUENCE [LARGE SCALE GENOMIC DNA]</scope>
    <source>
        <strain evidence="16">Lake Konstanz</strain>
    </source>
</reference>
<dbReference type="KEGG" id="pbal:CPBP_01138"/>
<protein>
    <recommendedName>
        <fullName evidence="14">Dual-specificity RNA methyltransferase RlmN</fullName>
        <ecNumber evidence="14">2.1.1.192</ecNumber>
    </recommendedName>
    <alternativeName>
        <fullName evidence="14">23S rRNA (adenine(2503)-C(2))-methyltransferase</fullName>
    </alternativeName>
    <alternativeName>
        <fullName evidence="14">23S rRNA m2A2503 methyltransferase</fullName>
    </alternativeName>
    <alternativeName>
        <fullName evidence="14">Ribosomal RNA large subunit methyltransferase N</fullName>
    </alternativeName>
    <alternativeName>
        <fullName evidence="14">tRNA (adenine(37)-C(2))-methyltransferase</fullName>
    </alternativeName>
    <alternativeName>
        <fullName evidence="14">tRNA m2A37 methyltransferase</fullName>
    </alternativeName>
</protein>
<dbReference type="CDD" id="cd01335">
    <property type="entry name" value="Radical_SAM"/>
    <property type="match status" value="1"/>
</dbReference>
<evidence type="ECO:0000256" key="6">
    <source>
        <dbReference type="ARBA" id="ARBA00022603"/>
    </source>
</evidence>
<dbReference type="AlphaFoldDB" id="A0A7L9RUV5"/>
<comment type="subcellular location">
    <subcellularLocation>
        <location evidence="1 14">Cytoplasm</location>
    </subcellularLocation>
</comment>
<evidence type="ECO:0000256" key="14">
    <source>
        <dbReference type="HAMAP-Rule" id="MF_01849"/>
    </source>
</evidence>
<comment type="similarity">
    <text evidence="2 14">Belongs to the radical SAM superfamily. RlmN family.</text>
</comment>
<keyword evidence="12 14" id="KW-0411">Iron-sulfur</keyword>
<feature type="active site" description="Proton acceptor" evidence="14">
    <location>
        <position position="93"/>
    </location>
</feature>
<comment type="catalytic activity">
    <reaction evidence="14">
        <text>adenosine(37) in tRNA + 2 reduced [2Fe-2S]-[ferredoxin] + 2 S-adenosyl-L-methionine = 2-methyladenosine(37) in tRNA + 5'-deoxyadenosine + L-methionine + 2 oxidized [2Fe-2S]-[ferredoxin] + S-adenosyl-L-homocysteine</text>
        <dbReference type="Rhea" id="RHEA:43332"/>
        <dbReference type="Rhea" id="RHEA-COMP:10000"/>
        <dbReference type="Rhea" id="RHEA-COMP:10001"/>
        <dbReference type="Rhea" id="RHEA-COMP:10162"/>
        <dbReference type="Rhea" id="RHEA-COMP:10485"/>
        <dbReference type="ChEBI" id="CHEBI:17319"/>
        <dbReference type="ChEBI" id="CHEBI:33737"/>
        <dbReference type="ChEBI" id="CHEBI:33738"/>
        <dbReference type="ChEBI" id="CHEBI:57844"/>
        <dbReference type="ChEBI" id="CHEBI:57856"/>
        <dbReference type="ChEBI" id="CHEBI:59789"/>
        <dbReference type="ChEBI" id="CHEBI:74411"/>
        <dbReference type="ChEBI" id="CHEBI:74497"/>
        <dbReference type="EC" id="2.1.1.192"/>
    </reaction>
</comment>
<dbReference type="Gene3D" id="1.10.150.530">
    <property type="match status" value="1"/>
</dbReference>
<dbReference type="PROSITE" id="PS51918">
    <property type="entry name" value="RADICAL_SAM"/>
    <property type="match status" value="1"/>
</dbReference>
<comment type="catalytic activity">
    <reaction evidence="14">
        <text>adenosine(2503) in 23S rRNA + 2 reduced [2Fe-2S]-[ferredoxin] + 2 S-adenosyl-L-methionine = 2-methyladenosine(2503) in 23S rRNA + 5'-deoxyadenosine + L-methionine + 2 oxidized [2Fe-2S]-[ferredoxin] + S-adenosyl-L-homocysteine</text>
        <dbReference type="Rhea" id="RHEA:42916"/>
        <dbReference type="Rhea" id="RHEA-COMP:10000"/>
        <dbReference type="Rhea" id="RHEA-COMP:10001"/>
        <dbReference type="Rhea" id="RHEA-COMP:10152"/>
        <dbReference type="Rhea" id="RHEA-COMP:10282"/>
        <dbReference type="ChEBI" id="CHEBI:17319"/>
        <dbReference type="ChEBI" id="CHEBI:33737"/>
        <dbReference type="ChEBI" id="CHEBI:33738"/>
        <dbReference type="ChEBI" id="CHEBI:57844"/>
        <dbReference type="ChEBI" id="CHEBI:57856"/>
        <dbReference type="ChEBI" id="CHEBI:59789"/>
        <dbReference type="ChEBI" id="CHEBI:74411"/>
        <dbReference type="ChEBI" id="CHEBI:74497"/>
        <dbReference type="EC" id="2.1.1.192"/>
    </reaction>
</comment>
<comment type="cofactor">
    <cofactor evidence="14">
        <name>[4Fe-4S] cluster</name>
        <dbReference type="ChEBI" id="CHEBI:49883"/>
    </cofactor>
    <text evidence="14">Binds 1 [4Fe-4S] cluster. The cluster is coordinated with 3 cysteines and an exchangeable S-adenosyl-L-methionine.</text>
</comment>
<keyword evidence="3 14" id="KW-0004">4Fe-4S</keyword>
<keyword evidence="17" id="KW-1185">Reference proteome</keyword>
<evidence type="ECO:0000256" key="4">
    <source>
        <dbReference type="ARBA" id="ARBA00022490"/>
    </source>
</evidence>
<dbReference type="Pfam" id="PF04055">
    <property type="entry name" value="Radical_SAM"/>
    <property type="match status" value="1"/>
</dbReference>
<evidence type="ECO:0000313" key="17">
    <source>
        <dbReference type="Proteomes" id="UP000594001"/>
    </source>
</evidence>
<dbReference type="EC" id="2.1.1.192" evidence="14"/>
<dbReference type="Gene3D" id="3.20.20.70">
    <property type="entry name" value="Aldolase class I"/>
    <property type="match status" value="1"/>
</dbReference>
<keyword evidence="6 14" id="KW-0489">Methyltransferase</keyword>
<keyword evidence="10 14" id="KW-0479">Metal-binding</keyword>
<comment type="miscellaneous">
    <text evidence="14">Reaction proceeds by a ping-pong mechanism involving intermediate methylation of a conserved cysteine residue.</text>
</comment>
<feature type="binding site" evidence="14">
    <location>
        <begin position="168"/>
        <end position="169"/>
    </location>
    <ligand>
        <name>S-adenosyl-L-methionine</name>
        <dbReference type="ChEBI" id="CHEBI:59789"/>
    </ligand>
</feature>
<keyword evidence="9 14" id="KW-0819">tRNA processing</keyword>
<dbReference type="GO" id="GO:0000049">
    <property type="term" value="F:tRNA binding"/>
    <property type="evidence" value="ECO:0007669"/>
    <property type="project" value="UniProtKB-UniRule"/>
</dbReference>
<dbReference type="Pfam" id="PF21016">
    <property type="entry name" value="RlmN_N"/>
    <property type="match status" value="1"/>
</dbReference>
<dbReference type="PIRSF" id="PIRSF006004">
    <property type="entry name" value="CHP00048"/>
    <property type="match status" value="1"/>
</dbReference>
<sequence>MTHTTLIGLSFDALKTELHSKLGVESYRARQIWEWIYRFGKTSFDDMTNLSKDMRTSLSEHYTIERPFISMEQCSADGTQKWLLQFEDKNEVETVFIPESDRGTLCISSQVGCTLTCSFCHTGTQTLVRNLTAADILHQIMVAKDRLNDWGAPTDPRKLTNVVLMGMGEPFYNYENVKTAMSILMDENGIGFGKRRITLSTSGIVPFIDQCADDLGLNLAISLHAVRDDLRNELVPINKKYPLKELLDSCRRYAEKTQNRRITFEYVMLNGVNDSVADAKELIRRIKGIPAKINLIPFNPWPGSGYTCSAPDKIKTFASIIEHAGYMSPVRTPRGQDILAACGQLKSESKRPVKHKVTEVIY</sequence>
<dbReference type="EMBL" id="CP054719">
    <property type="protein sequence ID" value="QOL20346.1"/>
    <property type="molecule type" value="Genomic_DNA"/>
</dbReference>
<feature type="binding site" evidence="14">
    <location>
        <position position="113"/>
    </location>
    <ligand>
        <name>[4Fe-4S] cluster</name>
        <dbReference type="ChEBI" id="CHEBI:49883"/>
        <note>4Fe-4S-S-AdoMet</note>
    </ligand>
</feature>
<dbReference type="SFLD" id="SFLDF00275">
    <property type="entry name" value="adenosine_C2_methyltransferase"/>
    <property type="match status" value="1"/>
</dbReference>
<feature type="active site" description="S-methylcysteine intermediate" evidence="14">
    <location>
        <position position="342"/>
    </location>
</feature>
<evidence type="ECO:0000256" key="3">
    <source>
        <dbReference type="ARBA" id="ARBA00022485"/>
    </source>
</evidence>
<evidence type="ECO:0000256" key="11">
    <source>
        <dbReference type="ARBA" id="ARBA00023004"/>
    </source>
</evidence>